<proteinExistence type="predicted"/>
<keyword evidence="1" id="KW-0677">Repeat</keyword>
<protein>
    <recommendedName>
        <fullName evidence="5">Pentatricopeptide repeat-containing protein</fullName>
    </recommendedName>
</protein>
<dbReference type="Pfam" id="PF01535">
    <property type="entry name" value="PPR"/>
    <property type="match status" value="2"/>
</dbReference>
<organism evidence="3 4">
    <name type="scientific">Hibiscus syriacus</name>
    <name type="common">Rose of Sharon</name>
    <dbReference type="NCBI Taxonomy" id="106335"/>
    <lineage>
        <taxon>Eukaryota</taxon>
        <taxon>Viridiplantae</taxon>
        <taxon>Streptophyta</taxon>
        <taxon>Embryophyta</taxon>
        <taxon>Tracheophyta</taxon>
        <taxon>Spermatophyta</taxon>
        <taxon>Magnoliopsida</taxon>
        <taxon>eudicotyledons</taxon>
        <taxon>Gunneridae</taxon>
        <taxon>Pentapetalae</taxon>
        <taxon>rosids</taxon>
        <taxon>malvids</taxon>
        <taxon>Malvales</taxon>
        <taxon>Malvaceae</taxon>
        <taxon>Malvoideae</taxon>
        <taxon>Hibiscus</taxon>
    </lineage>
</organism>
<dbReference type="FunFam" id="1.25.40.10:FF:000158">
    <property type="entry name" value="pentatricopeptide repeat-containing protein At2g33680"/>
    <property type="match status" value="1"/>
</dbReference>
<dbReference type="InterPro" id="IPR046848">
    <property type="entry name" value="E_motif"/>
</dbReference>
<dbReference type="Pfam" id="PF20431">
    <property type="entry name" value="E_motif"/>
    <property type="match status" value="1"/>
</dbReference>
<comment type="caution">
    <text evidence="3">The sequence shown here is derived from an EMBL/GenBank/DDBJ whole genome shotgun (WGS) entry which is preliminary data.</text>
</comment>
<evidence type="ECO:0000313" key="4">
    <source>
        <dbReference type="Proteomes" id="UP000436088"/>
    </source>
</evidence>
<dbReference type="PROSITE" id="PS51375">
    <property type="entry name" value="PPR"/>
    <property type="match status" value="1"/>
</dbReference>
<dbReference type="Proteomes" id="UP000436088">
    <property type="component" value="Unassembled WGS sequence"/>
</dbReference>
<name>A0A6A2YXW1_HIBSY</name>
<dbReference type="InterPro" id="IPR002885">
    <property type="entry name" value="PPR_rpt"/>
</dbReference>
<sequence length="414" mass="46605">MAEKALECFSLMVNDGMKPNYFTFVSAVSACARICDGRAGREVHGKIYRSGVDFSTPVNNSLINMYGKCGLLNQRGENLKSSKIFVQSRRVGVRTNEFARACAGLEDLKFGMQIHCLVVKCGLEFDKFVETGLISVYAKCRDLSSACQDVLDVNQSNLAAWNLIIGGYVQQGKRKEAIDIFLKLHSSGIKPSERYGRARYSLLEFTDLWLSNGESRHIAVSLSLHSIPMSLLEAPLIDMYCKVWGYAQHEFAREALDIYSMMQRGDVKPNEITFIGDHGIVPRLEHLASIVNLLARKGETRRAYEFIRSFPMDPSKVIWRCLLSGCKIHKDLVLGRLAAEKILSIDPEDTSAHIMPSNIYAEAKMWDKIAQLRKIMKEKAMKKDTGCSWTELMKKDTGCILFLQVILHNLKGLT</sequence>
<gene>
    <name evidence="3" type="ORF">F3Y22_tig00111132pilonHSYRG00045</name>
</gene>
<dbReference type="InterPro" id="IPR011990">
    <property type="entry name" value="TPR-like_helical_dom_sf"/>
</dbReference>
<evidence type="ECO:0008006" key="5">
    <source>
        <dbReference type="Google" id="ProtNLM"/>
    </source>
</evidence>
<dbReference type="PANTHER" id="PTHR47926:SF452">
    <property type="entry name" value="PENTATRICOPEPTIDE REPEAT-CONTAINING PROTEIN"/>
    <property type="match status" value="1"/>
</dbReference>
<dbReference type="PROSITE" id="PS51257">
    <property type="entry name" value="PROKAR_LIPOPROTEIN"/>
    <property type="match status" value="1"/>
</dbReference>
<feature type="repeat" description="PPR" evidence="2">
    <location>
        <begin position="157"/>
        <end position="191"/>
    </location>
</feature>
<evidence type="ECO:0000256" key="2">
    <source>
        <dbReference type="PROSITE-ProRule" id="PRU00708"/>
    </source>
</evidence>
<dbReference type="GO" id="GO:0009451">
    <property type="term" value="P:RNA modification"/>
    <property type="evidence" value="ECO:0007669"/>
    <property type="project" value="InterPro"/>
</dbReference>
<dbReference type="PANTHER" id="PTHR47926">
    <property type="entry name" value="PENTATRICOPEPTIDE REPEAT-CONTAINING PROTEIN"/>
    <property type="match status" value="1"/>
</dbReference>
<reference evidence="3" key="1">
    <citation type="submission" date="2019-09" db="EMBL/GenBank/DDBJ databases">
        <title>Draft genome information of white flower Hibiscus syriacus.</title>
        <authorList>
            <person name="Kim Y.-M."/>
        </authorList>
    </citation>
    <scope>NUCLEOTIDE SEQUENCE [LARGE SCALE GENOMIC DNA]</scope>
    <source>
        <strain evidence="3">YM2019G1</strain>
    </source>
</reference>
<keyword evidence="4" id="KW-1185">Reference proteome</keyword>
<dbReference type="GO" id="GO:0099402">
    <property type="term" value="P:plant organ development"/>
    <property type="evidence" value="ECO:0007669"/>
    <property type="project" value="UniProtKB-ARBA"/>
</dbReference>
<dbReference type="EMBL" id="VEPZ02001241">
    <property type="protein sequence ID" value="KAE8684338.1"/>
    <property type="molecule type" value="Genomic_DNA"/>
</dbReference>
<dbReference type="InterPro" id="IPR046960">
    <property type="entry name" value="PPR_At4g14850-like_plant"/>
</dbReference>
<evidence type="ECO:0000313" key="3">
    <source>
        <dbReference type="EMBL" id="KAE8684338.1"/>
    </source>
</evidence>
<dbReference type="NCBIfam" id="TIGR00756">
    <property type="entry name" value="PPR"/>
    <property type="match status" value="1"/>
</dbReference>
<accession>A0A6A2YXW1</accession>
<dbReference type="AlphaFoldDB" id="A0A6A2YXW1"/>
<dbReference type="GO" id="GO:0003723">
    <property type="term" value="F:RNA binding"/>
    <property type="evidence" value="ECO:0007669"/>
    <property type="project" value="InterPro"/>
</dbReference>
<dbReference type="Gene3D" id="1.25.40.10">
    <property type="entry name" value="Tetratricopeptide repeat domain"/>
    <property type="match status" value="3"/>
</dbReference>
<evidence type="ECO:0000256" key="1">
    <source>
        <dbReference type="ARBA" id="ARBA00022737"/>
    </source>
</evidence>